<dbReference type="CTD" id="51067"/>
<dbReference type="GeneTree" id="ENSGT00390000013709"/>
<dbReference type="CDD" id="cd00805">
    <property type="entry name" value="TyrRS_core"/>
    <property type="match status" value="1"/>
</dbReference>
<evidence type="ECO:0000256" key="9">
    <source>
        <dbReference type="ARBA" id="ARBA00022946"/>
    </source>
</evidence>
<dbReference type="AlphaFoldDB" id="A0A3B4FIK7"/>
<comment type="catalytic activity">
    <reaction evidence="12 13">
        <text>tRNA(Tyr) + L-tyrosine + ATP = L-tyrosyl-tRNA(Tyr) + AMP + diphosphate + H(+)</text>
        <dbReference type="Rhea" id="RHEA:10220"/>
        <dbReference type="Rhea" id="RHEA-COMP:9706"/>
        <dbReference type="Rhea" id="RHEA-COMP:9707"/>
        <dbReference type="ChEBI" id="CHEBI:15378"/>
        <dbReference type="ChEBI" id="CHEBI:30616"/>
        <dbReference type="ChEBI" id="CHEBI:33019"/>
        <dbReference type="ChEBI" id="CHEBI:58315"/>
        <dbReference type="ChEBI" id="CHEBI:78442"/>
        <dbReference type="ChEBI" id="CHEBI:78536"/>
        <dbReference type="ChEBI" id="CHEBI:456215"/>
        <dbReference type="EC" id="6.1.1.1"/>
    </reaction>
</comment>
<dbReference type="FunFam" id="1.10.240.10:FF:000001">
    <property type="entry name" value="Tyrosine--tRNA ligase"/>
    <property type="match status" value="1"/>
</dbReference>
<keyword evidence="15" id="KW-1185">Reference proteome</keyword>
<dbReference type="GO" id="GO:0003723">
    <property type="term" value="F:RNA binding"/>
    <property type="evidence" value="ECO:0007669"/>
    <property type="project" value="InterPro"/>
</dbReference>
<dbReference type="InterPro" id="IPR024088">
    <property type="entry name" value="Tyr-tRNA-ligase_bac-type"/>
</dbReference>
<dbReference type="EC" id="6.1.1.1" evidence="13"/>
<dbReference type="InterPro" id="IPR001412">
    <property type="entry name" value="aa-tRNA-synth_I_CS"/>
</dbReference>
<dbReference type="InterPro" id="IPR036986">
    <property type="entry name" value="S4_RNA-bd_sf"/>
</dbReference>
<dbReference type="Gene3D" id="1.10.240.10">
    <property type="entry name" value="Tyrosyl-Transfer RNA Synthetase"/>
    <property type="match status" value="1"/>
</dbReference>
<keyword evidence="6 13" id="KW-0547">Nucleotide-binding</keyword>
<organism evidence="14">
    <name type="scientific">Pundamilia nyererei</name>
    <dbReference type="NCBI Taxonomy" id="303518"/>
    <lineage>
        <taxon>Eukaryota</taxon>
        <taxon>Metazoa</taxon>
        <taxon>Chordata</taxon>
        <taxon>Craniata</taxon>
        <taxon>Vertebrata</taxon>
        <taxon>Euteleostomi</taxon>
        <taxon>Actinopterygii</taxon>
        <taxon>Neopterygii</taxon>
        <taxon>Teleostei</taxon>
        <taxon>Neoteleostei</taxon>
        <taxon>Acanthomorphata</taxon>
        <taxon>Ovalentaria</taxon>
        <taxon>Cichlomorphae</taxon>
        <taxon>Cichliformes</taxon>
        <taxon>Cichlidae</taxon>
        <taxon>African cichlids</taxon>
        <taxon>Pseudocrenilabrinae</taxon>
        <taxon>Haplochromini</taxon>
        <taxon>Pundamilia</taxon>
    </lineage>
</organism>
<dbReference type="RefSeq" id="XP_005728251.1">
    <property type="nucleotide sequence ID" value="XM_005728194.1"/>
</dbReference>
<dbReference type="FunFam" id="3.10.290.10:FF:000017">
    <property type="entry name" value="Tyrosine--tRNA ligase"/>
    <property type="match status" value="1"/>
</dbReference>
<dbReference type="GO" id="GO:0004831">
    <property type="term" value="F:tyrosine-tRNA ligase activity"/>
    <property type="evidence" value="ECO:0007669"/>
    <property type="project" value="UniProtKB-EC"/>
</dbReference>
<dbReference type="Gene3D" id="3.40.50.620">
    <property type="entry name" value="HUPs"/>
    <property type="match status" value="1"/>
</dbReference>
<comment type="function">
    <text evidence="1">Catalyzes the attachment of tyrosine to tRNA(Tyr) in a two-step reaction: tyrosine is first activated by ATP to form Tyr-AMP and then transferred to the acceptor end of tRNA(Tyr).</text>
</comment>
<accession>A0A3B4FIK7</accession>
<evidence type="ECO:0000256" key="8">
    <source>
        <dbReference type="ARBA" id="ARBA00022917"/>
    </source>
</evidence>
<dbReference type="Proteomes" id="UP000695023">
    <property type="component" value="Unplaced"/>
</dbReference>
<evidence type="ECO:0000256" key="10">
    <source>
        <dbReference type="ARBA" id="ARBA00023128"/>
    </source>
</evidence>
<dbReference type="HAMAP" id="MF_02006">
    <property type="entry name" value="Tyr_tRNA_synth_type1"/>
    <property type="match status" value="1"/>
</dbReference>
<dbReference type="SUPFAM" id="SSF52374">
    <property type="entry name" value="Nucleotidylyl transferase"/>
    <property type="match status" value="1"/>
</dbReference>
<evidence type="ECO:0000256" key="11">
    <source>
        <dbReference type="ARBA" id="ARBA00023146"/>
    </source>
</evidence>
<name>A0A3B4FIK7_9CICH</name>
<keyword evidence="5 13" id="KW-0436">Ligase</keyword>
<evidence type="ECO:0000256" key="5">
    <source>
        <dbReference type="ARBA" id="ARBA00022598"/>
    </source>
</evidence>
<evidence type="ECO:0000256" key="1">
    <source>
        <dbReference type="ARBA" id="ARBA00002025"/>
    </source>
</evidence>
<evidence type="ECO:0000256" key="7">
    <source>
        <dbReference type="ARBA" id="ARBA00022840"/>
    </source>
</evidence>
<sequence length="480" mass="53274">MAASMVGICCYVWRRGSCNLLGPATLCLTLRSKFHSSSSAHHGLLLSLHKRGVLKDSFPENAAQEQLPRLLQSGAQTVYCGFDPTADSLHVGNLLALIGLLHFRGAGHHVIAVLGGATAQIGDPSGKTSEREQLSADVVEANIHSIRESIQMIFTNHELHFHDGSRPLGAVTVLNNLSWYKNWGVVGFLSEAGRHFRMGTMLSRHSVQSRLKSAEGMSLTEFTYQVFQAYDFHHLNQIYGCKIQLGGTDQLGNLMSGHEYIHKVSGEEVYGLTIPLVTSTVGDKLGKTAGNAVWLNRDKTSPFELYQFFLRQPDASVEGYLKLFTFLPLAEVEKLMEQQREDPSKRLAHKRLAAEVTKLVHGKEGLETAKRCTNALYHSSVQALEEMSDEELQELFREAPFHELLLEPGTTVIDACRKVGAIPEGPRGYQMVSDGAVWINHTRTDNPEQVLIPKLHILANGLTLLRVGKKNFYIIKWLSL</sequence>
<dbReference type="SUPFAM" id="SSF55174">
    <property type="entry name" value="Alpha-L RNA-binding motif"/>
    <property type="match status" value="1"/>
</dbReference>
<evidence type="ECO:0000313" key="14">
    <source>
        <dbReference type="Ensembl" id="ENSPNYP00000009683.1"/>
    </source>
</evidence>
<dbReference type="NCBIfam" id="TIGR00234">
    <property type="entry name" value="tyrS"/>
    <property type="match status" value="1"/>
</dbReference>
<dbReference type="PRINTS" id="PR01040">
    <property type="entry name" value="TRNASYNTHTYR"/>
</dbReference>
<dbReference type="InterPro" id="IPR014729">
    <property type="entry name" value="Rossmann-like_a/b/a_fold"/>
</dbReference>
<dbReference type="FunFam" id="3.40.50.620:FF:000107">
    <property type="entry name" value="Tyrosine--tRNA ligase"/>
    <property type="match status" value="1"/>
</dbReference>
<gene>
    <name evidence="16" type="primary">yars2</name>
</gene>
<keyword evidence="8 13" id="KW-0648">Protein biosynthesis</keyword>
<dbReference type="STRING" id="303518.ENSPNYP00000009683"/>
<evidence type="ECO:0000256" key="12">
    <source>
        <dbReference type="ARBA" id="ARBA00048248"/>
    </source>
</evidence>
<evidence type="ECO:0000256" key="2">
    <source>
        <dbReference type="ARBA" id="ARBA00004305"/>
    </source>
</evidence>
<keyword evidence="7 13" id="KW-0067">ATP-binding</keyword>
<evidence type="ECO:0000313" key="16">
    <source>
        <dbReference type="RefSeq" id="XP_005728251.1"/>
    </source>
</evidence>
<dbReference type="PANTHER" id="PTHR11766:SF0">
    <property type="entry name" value="TYROSINE--TRNA LIGASE, MITOCHONDRIAL"/>
    <property type="match status" value="1"/>
</dbReference>
<keyword evidence="10" id="KW-0496">Mitochondrion</keyword>
<evidence type="ECO:0000256" key="13">
    <source>
        <dbReference type="RuleBase" id="RU361234"/>
    </source>
</evidence>
<dbReference type="InterPro" id="IPR002305">
    <property type="entry name" value="aa-tRNA-synth_Ic"/>
</dbReference>
<dbReference type="PANTHER" id="PTHR11766">
    <property type="entry name" value="TYROSYL-TRNA SYNTHETASE"/>
    <property type="match status" value="1"/>
</dbReference>
<dbReference type="InterPro" id="IPR002307">
    <property type="entry name" value="Tyr-tRNA-ligase"/>
</dbReference>
<comment type="subunit">
    <text evidence="4">Homodimer.</text>
</comment>
<dbReference type="GO" id="GO:0005759">
    <property type="term" value="C:mitochondrial matrix"/>
    <property type="evidence" value="ECO:0007669"/>
    <property type="project" value="UniProtKB-SubCell"/>
</dbReference>
<keyword evidence="11 13" id="KW-0030">Aminoacyl-tRNA synthetase</keyword>
<evidence type="ECO:0000313" key="15">
    <source>
        <dbReference type="Proteomes" id="UP000695023"/>
    </source>
</evidence>
<dbReference type="Pfam" id="PF00579">
    <property type="entry name" value="tRNA-synt_1b"/>
    <property type="match status" value="1"/>
</dbReference>
<proteinExistence type="inferred from homology"/>
<reference evidence="14" key="1">
    <citation type="submission" date="2023-09" db="UniProtKB">
        <authorList>
            <consortium name="Ensembl"/>
        </authorList>
    </citation>
    <scope>IDENTIFICATION</scope>
</reference>
<dbReference type="Ensembl" id="ENSPNYT00000009910.1">
    <property type="protein sequence ID" value="ENSPNYP00000009683.1"/>
    <property type="gene ID" value="ENSPNYG00000007346.1"/>
</dbReference>
<dbReference type="GO" id="GO:0005524">
    <property type="term" value="F:ATP binding"/>
    <property type="evidence" value="ECO:0007669"/>
    <property type="project" value="UniProtKB-KW"/>
</dbReference>
<dbReference type="InterPro" id="IPR024107">
    <property type="entry name" value="Tyr-tRNA-ligase_bac_1"/>
</dbReference>
<evidence type="ECO:0000256" key="3">
    <source>
        <dbReference type="ARBA" id="ARBA00005594"/>
    </source>
</evidence>
<comment type="similarity">
    <text evidence="3 13">Belongs to the class-I aminoacyl-tRNA synthetase family.</text>
</comment>
<dbReference type="GeneID" id="102205405"/>
<dbReference type="PROSITE" id="PS00178">
    <property type="entry name" value="AA_TRNA_LIGASE_I"/>
    <property type="match status" value="1"/>
</dbReference>
<evidence type="ECO:0000256" key="6">
    <source>
        <dbReference type="ARBA" id="ARBA00022741"/>
    </source>
</evidence>
<protein>
    <recommendedName>
        <fullName evidence="13">Tyrosine--tRNA ligase</fullName>
        <ecNumber evidence="13">6.1.1.1</ecNumber>
    </recommendedName>
    <alternativeName>
        <fullName evidence="13">Tyrosyl-tRNA synthetase</fullName>
    </alternativeName>
</protein>
<comment type="subcellular location">
    <subcellularLocation>
        <location evidence="2">Mitochondrion matrix</location>
    </subcellularLocation>
</comment>
<dbReference type="GO" id="GO:0006437">
    <property type="term" value="P:tyrosyl-tRNA aminoacylation"/>
    <property type="evidence" value="ECO:0007669"/>
    <property type="project" value="InterPro"/>
</dbReference>
<reference evidence="16" key="2">
    <citation type="submission" date="2025-04" db="UniProtKB">
        <authorList>
            <consortium name="RefSeq"/>
        </authorList>
    </citation>
    <scope>IDENTIFICATION</scope>
</reference>
<dbReference type="OrthoDB" id="337870at2759"/>
<dbReference type="Gene3D" id="3.10.290.10">
    <property type="entry name" value="RNA-binding S4 domain"/>
    <property type="match status" value="1"/>
</dbReference>
<keyword evidence="9" id="KW-0809">Transit peptide</keyword>
<dbReference type="GO" id="GO:0005829">
    <property type="term" value="C:cytosol"/>
    <property type="evidence" value="ECO:0007669"/>
    <property type="project" value="TreeGrafter"/>
</dbReference>
<evidence type="ECO:0000256" key="4">
    <source>
        <dbReference type="ARBA" id="ARBA00011738"/>
    </source>
</evidence>